<evidence type="ECO:0000313" key="3">
    <source>
        <dbReference type="EMBL" id="MBC9714115.1"/>
    </source>
</evidence>
<comment type="caution">
    <text evidence="3">The sequence shown here is derived from an EMBL/GenBank/DDBJ whole genome shotgun (WGS) entry which is preliminary data.</text>
</comment>
<protein>
    <submittedName>
        <fullName evidence="3">Uncharacterized protein</fullName>
    </submittedName>
</protein>
<feature type="region of interest" description="Disordered" evidence="1">
    <location>
        <begin position="21"/>
        <end position="49"/>
    </location>
</feature>
<feature type="signal peptide" evidence="2">
    <location>
        <begin position="1"/>
        <end position="21"/>
    </location>
</feature>
<name>A0ABR7SHA8_9ACTN</name>
<gene>
    <name evidence="3" type="ORF">H9Y04_16255</name>
</gene>
<dbReference type="Proteomes" id="UP000642284">
    <property type="component" value="Unassembled WGS sequence"/>
</dbReference>
<reference evidence="3 4" key="1">
    <citation type="submission" date="2020-08" db="EMBL/GenBank/DDBJ databases">
        <title>Genemic of Streptomyces polyaspartic.</title>
        <authorList>
            <person name="Liu W."/>
        </authorList>
    </citation>
    <scope>NUCLEOTIDE SEQUENCE [LARGE SCALE GENOMIC DNA]</scope>
    <source>
        <strain evidence="3 4">TRM66268-LWL</strain>
    </source>
</reference>
<feature type="chain" id="PRO_5047366265" evidence="2">
    <location>
        <begin position="22"/>
        <end position="110"/>
    </location>
</feature>
<evidence type="ECO:0000256" key="1">
    <source>
        <dbReference type="SAM" id="MobiDB-lite"/>
    </source>
</evidence>
<dbReference type="EMBL" id="JACTVJ010000007">
    <property type="protein sequence ID" value="MBC9714115.1"/>
    <property type="molecule type" value="Genomic_DNA"/>
</dbReference>
<dbReference type="RefSeq" id="WP_187814596.1">
    <property type="nucleotide sequence ID" value="NZ_JACTVJ010000007.1"/>
</dbReference>
<evidence type="ECO:0000256" key="2">
    <source>
        <dbReference type="SAM" id="SignalP"/>
    </source>
</evidence>
<feature type="compositionally biased region" description="Polar residues" evidence="1">
    <location>
        <begin position="90"/>
        <end position="110"/>
    </location>
</feature>
<sequence length="110" mass="11122">MYAKTLLPAALLFTLATPAAAAPPPVFDPVAEPGSSSAEWTDSMGSMGSTDWTLDLVEDPVTVVQYAGPGGKSVEVTSTSFCGTGDGARSMSQSVTSSHGSTTITQSMCG</sequence>
<proteinExistence type="predicted"/>
<accession>A0ABR7SHA8</accession>
<feature type="region of interest" description="Disordered" evidence="1">
    <location>
        <begin position="85"/>
        <end position="110"/>
    </location>
</feature>
<keyword evidence="2" id="KW-0732">Signal</keyword>
<organism evidence="3 4">
    <name type="scientific">Streptomyces polyasparticus</name>
    <dbReference type="NCBI Taxonomy" id="2767826"/>
    <lineage>
        <taxon>Bacteria</taxon>
        <taxon>Bacillati</taxon>
        <taxon>Actinomycetota</taxon>
        <taxon>Actinomycetes</taxon>
        <taxon>Kitasatosporales</taxon>
        <taxon>Streptomycetaceae</taxon>
        <taxon>Streptomyces</taxon>
    </lineage>
</organism>
<feature type="compositionally biased region" description="Polar residues" evidence="1">
    <location>
        <begin position="34"/>
        <end position="49"/>
    </location>
</feature>
<evidence type="ECO:0000313" key="4">
    <source>
        <dbReference type="Proteomes" id="UP000642284"/>
    </source>
</evidence>
<keyword evidence="4" id="KW-1185">Reference proteome</keyword>